<reference evidence="1 2" key="1">
    <citation type="submission" date="2023-11" db="EMBL/GenBank/DDBJ databases">
        <title>Halocaridina rubra genome assembly.</title>
        <authorList>
            <person name="Smith C."/>
        </authorList>
    </citation>
    <scope>NUCLEOTIDE SEQUENCE [LARGE SCALE GENOMIC DNA]</scope>
    <source>
        <strain evidence="1">EP-1</strain>
        <tissue evidence="1">Whole</tissue>
    </source>
</reference>
<sequence>MTSLGGRFWCCMWHEQTERGEPAIGEEGPGTKRTTSPTERECFIGTEMGTKSEIPLYKSGKTYVQFKKKISTWRLVTELKPEDDNFKIWEKIFEEINVEDLNKEGGLDT</sequence>
<organism evidence="1 2">
    <name type="scientific">Halocaridina rubra</name>
    <name type="common">Hawaiian red shrimp</name>
    <dbReference type="NCBI Taxonomy" id="373956"/>
    <lineage>
        <taxon>Eukaryota</taxon>
        <taxon>Metazoa</taxon>
        <taxon>Ecdysozoa</taxon>
        <taxon>Arthropoda</taxon>
        <taxon>Crustacea</taxon>
        <taxon>Multicrustacea</taxon>
        <taxon>Malacostraca</taxon>
        <taxon>Eumalacostraca</taxon>
        <taxon>Eucarida</taxon>
        <taxon>Decapoda</taxon>
        <taxon>Pleocyemata</taxon>
        <taxon>Caridea</taxon>
        <taxon>Atyoidea</taxon>
        <taxon>Atyidae</taxon>
        <taxon>Halocaridina</taxon>
    </lineage>
</organism>
<dbReference type="EMBL" id="JAXCGZ010013458">
    <property type="protein sequence ID" value="KAK7072500.1"/>
    <property type="molecule type" value="Genomic_DNA"/>
</dbReference>
<evidence type="ECO:0000313" key="2">
    <source>
        <dbReference type="Proteomes" id="UP001381693"/>
    </source>
</evidence>
<evidence type="ECO:0000313" key="1">
    <source>
        <dbReference type="EMBL" id="KAK7072500.1"/>
    </source>
</evidence>
<comment type="caution">
    <text evidence="1">The sequence shown here is derived from an EMBL/GenBank/DDBJ whole genome shotgun (WGS) entry which is preliminary data.</text>
</comment>
<dbReference type="Proteomes" id="UP001381693">
    <property type="component" value="Unassembled WGS sequence"/>
</dbReference>
<accession>A0AAN8X5H8</accession>
<dbReference type="AlphaFoldDB" id="A0AAN8X5H8"/>
<gene>
    <name evidence="1" type="ORF">SK128_007523</name>
</gene>
<keyword evidence="2" id="KW-1185">Reference proteome</keyword>
<protein>
    <submittedName>
        <fullName evidence="1">Uncharacterized protein</fullName>
    </submittedName>
</protein>
<proteinExistence type="predicted"/>
<name>A0AAN8X5H8_HALRR</name>